<evidence type="ECO:0000313" key="8">
    <source>
        <dbReference type="EMBL" id="KAF2646811.1"/>
    </source>
</evidence>
<organism evidence="8 9">
    <name type="scientific">Massarina eburnea CBS 473.64</name>
    <dbReference type="NCBI Taxonomy" id="1395130"/>
    <lineage>
        <taxon>Eukaryota</taxon>
        <taxon>Fungi</taxon>
        <taxon>Dikarya</taxon>
        <taxon>Ascomycota</taxon>
        <taxon>Pezizomycotina</taxon>
        <taxon>Dothideomycetes</taxon>
        <taxon>Pleosporomycetidae</taxon>
        <taxon>Pleosporales</taxon>
        <taxon>Massarineae</taxon>
        <taxon>Massarinaceae</taxon>
        <taxon>Massarina</taxon>
    </lineage>
</organism>
<dbReference type="PANTHER" id="PTHR33048">
    <property type="entry name" value="PTH11-LIKE INTEGRAL MEMBRANE PROTEIN (AFU_ORTHOLOGUE AFUA_5G11245)"/>
    <property type="match status" value="1"/>
</dbReference>
<evidence type="ECO:0000256" key="1">
    <source>
        <dbReference type="ARBA" id="ARBA00004141"/>
    </source>
</evidence>
<evidence type="ECO:0000256" key="6">
    <source>
        <dbReference type="SAM" id="Phobius"/>
    </source>
</evidence>
<dbReference type="InterPro" id="IPR049326">
    <property type="entry name" value="Rhodopsin_dom_fungi"/>
</dbReference>
<dbReference type="PANTHER" id="PTHR33048:SF123">
    <property type="entry name" value="INTEGRAL MEMBRANE PROTEIN"/>
    <property type="match status" value="1"/>
</dbReference>
<feature type="transmembrane region" description="Helical" evidence="6">
    <location>
        <begin position="182"/>
        <end position="205"/>
    </location>
</feature>
<feature type="transmembrane region" description="Helical" evidence="6">
    <location>
        <begin position="48"/>
        <end position="71"/>
    </location>
</feature>
<feature type="transmembrane region" description="Helical" evidence="6">
    <location>
        <begin position="113"/>
        <end position="134"/>
    </location>
</feature>
<dbReference type="Proteomes" id="UP000799753">
    <property type="component" value="Unassembled WGS sequence"/>
</dbReference>
<feature type="transmembrane region" description="Helical" evidence="6">
    <location>
        <begin position="146"/>
        <end position="170"/>
    </location>
</feature>
<dbReference type="InterPro" id="IPR052337">
    <property type="entry name" value="SAT4-like"/>
</dbReference>
<dbReference type="GO" id="GO:0016020">
    <property type="term" value="C:membrane"/>
    <property type="evidence" value="ECO:0007669"/>
    <property type="project" value="UniProtKB-SubCell"/>
</dbReference>
<feature type="domain" description="Rhodopsin" evidence="7">
    <location>
        <begin position="83"/>
        <end position="211"/>
    </location>
</feature>
<evidence type="ECO:0000256" key="2">
    <source>
        <dbReference type="ARBA" id="ARBA00022692"/>
    </source>
</evidence>
<keyword evidence="9" id="KW-1185">Reference proteome</keyword>
<comment type="similarity">
    <text evidence="5">Belongs to the SAT4 family.</text>
</comment>
<evidence type="ECO:0000256" key="5">
    <source>
        <dbReference type="ARBA" id="ARBA00038359"/>
    </source>
</evidence>
<gene>
    <name evidence="8" type="ORF">P280DRAFT_387716</name>
</gene>
<comment type="subcellular location">
    <subcellularLocation>
        <location evidence="1">Membrane</location>
        <topology evidence="1">Multi-pass membrane protein</topology>
    </subcellularLocation>
</comment>
<dbReference type="OrthoDB" id="3934549at2759"/>
<evidence type="ECO:0000256" key="3">
    <source>
        <dbReference type="ARBA" id="ARBA00022989"/>
    </source>
</evidence>
<keyword evidence="4 6" id="KW-0472">Membrane</keyword>
<keyword evidence="2 6" id="KW-0812">Transmembrane</keyword>
<reference evidence="8" key="1">
    <citation type="journal article" date="2020" name="Stud. Mycol.">
        <title>101 Dothideomycetes genomes: a test case for predicting lifestyles and emergence of pathogens.</title>
        <authorList>
            <person name="Haridas S."/>
            <person name="Albert R."/>
            <person name="Binder M."/>
            <person name="Bloem J."/>
            <person name="Labutti K."/>
            <person name="Salamov A."/>
            <person name="Andreopoulos B."/>
            <person name="Baker S."/>
            <person name="Barry K."/>
            <person name="Bills G."/>
            <person name="Bluhm B."/>
            <person name="Cannon C."/>
            <person name="Castanera R."/>
            <person name="Culley D."/>
            <person name="Daum C."/>
            <person name="Ezra D."/>
            <person name="Gonzalez J."/>
            <person name="Henrissat B."/>
            <person name="Kuo A."/>
            <person name="Liang C."/>
            <person name="Lipzen A."/>
            <person name="Lutzoni F."/>
            <person name="Magnuson J."/>
            <person name="Mondo S."/>
            <person name="Nolan M."/>
            <person name="Ohm R."/>
            <person name="Pangilinan J."/>
            <person name="Park H.-J."/>
            <person name="Ramirez L."/>
            <person name="Alfaro M."/>
            <person name="Sun H."/>
            <person name="Tritt A."/>
            <person name="Yoshinaga Y."/>
            <person name="Zwiers L.-H."/>
            <person name="Turgeon B."/>
            <person name="Goodwin S."/>
            <person name="Spatafora J."/>
            <person name="Crous P."/>
            <person name="Grigoriev I."/>
        </authorList>
    </citation>
    <scope>NUCLEOTIDE SEQUENCE</scope>
    <source>
        <strain evidence="8">CBS 473.64</strain>
    </source>
</reference>
<feature type="transmembrane region" description="Helical" evidence="6">
    <location>
        <begin position="15"/>
        <end position="36"/>
    </location>
</feature>
<accession>A0A6A6SIM4</accession>
<name>A0A6A6SIM4_9PLEO</name>
<keyword evidence="3 6" id="KW-1133">Transmembrane helix</keyword>
<protein>
    <recommendedName>
        <fullName evidence="7">Rhodopsin domain-containing protein</fullName>
    </recommendedName>
</protein>
<evidence type="ECO:0000259" key="7">
    <source>
        <dbReference type="Pfam" id="PF20684"/>
    </source>
</evidence>
<evidence type="ECO:0000256" key="4">
    <source>
        <dbReference type="ARBA" id="ARBA00023136"/>
    </source>
</evidence>
<evidence type="ECO:0000313" key="9">
    <source>
        <dbReference type="Proteomes" id="UP000799753"/>
    </source>
</evidence>
<dbReference type="Pfam" id="PF20684">
    <property type="entry name" value="Fung_rhodopsin"/>
    <property type="match status" value="1"/>
</dbReference>
<sequence length="294" mass="32678">MAYITTANGSRQPMFLITTGVLLLMSTVTVSLRLFCRFFYINHVGLDDYFILAALGVAIGMGIMNGFHVSWGTGYEYKSLAPFMIFTFECRSNVSQAWSPTFPQGCNNLPATYFSTASINILTDIMILLMPVRAFSQLNLHRRKRWALLGIFMVGGIAVIASIIRLYALWVYTTTKDVSYDAIFILLLSQIEVNVAIISSSAPALRPLFNKTFMPTSYNRSNTYGNAYGNSGTASNGFPRSRAKSNGQMELHSFPSENNKRKDIRTTSNTSEEYILGNEGIIKTIKVSVDHASI</sequence>
<dbReference type="EMBL" id="MU006776">
    <property type="protein sequence ID" value="KAF2646811.1"/>
    <property type="molecule type" value="Genomic_DNA"/>
</dbReference>
<dbReference type="AlphaFoldDB" id="A0A6A6SIM4"/>
<proteinExistence type="inferred from homology"/>